<organism evidence="2 3">
    <name type="scientific">Limimaricola pyoseonensis</name>
    <dbReference type="NCBI Taxonomy" id="521013"/>
    <lineage>
        <taxon>Bacteria</taxon>
        <taxon>Pseudomonadati</taxon>
        <taxon>Pseudomonadota</taxon>
        <taxon>Alphaproteobacteria</taxon>
        <taxon>Rhodobacterales</taxon>
        <taxon>Paracoccaceae</taxon>
        <taxon>Limimaricola</taxon>
    </lineage>
</organism>
<sequence>MIAAGLAIFAAGPAAALSCLAPDPVRSFAEIHAAPEIYRAYVGRFAFDEGKLPHSDAPADVSAVPNPIPAEFAGHQLGTTGFETPVETPMVLQPSCLGPWCGGLAPGDEVLVFARVEDGRLIVDLEPCPGKVQAAPDAAAREALAACMRGEDCRPAE</sequence>
<keyword evidence="3" id="KW-1185">Reference proteome</keyword>
<evidence type="ECO:0000313" key="3">
    <source>
        <dbReference type="Proteomes" id="UP000198922"/>
    </source>
</evidence>
<evidence type="ECO:0000256" key="1">
    <source>
        <dbReference type="SAM" id="SignalP"/>
    </source>
</evidence>
<proteinExistence type="predicted"/>
<accession>A0A1G7EFW0</accession>
<reference evidence="3" key="1">
    <citation type="submission" date="2016-10" db="EMBL/GenBank/DDBJ databases">
        <authorList>
            <person name="Varghese N."/>
            <person name="Submissions S."/>
        </authorList>
    </citation>
    <scope>NUCLEOTIDE SEQUENCE [LARGE SCALE GENOMIC DNA]</scope>
    <source>
        <strain evidence="3">DSM 21424</strain>
    </source>
</reference>
<feature type="chain" id="PRO_5011775384" evidence="1">
    <location>
        <begin position="17"/>
        <end position="157"/>
    </location>
</feature>
<gene>
    <name evidence="2" type="ORF">SAMN04488567_2144</name>
</gene>
<evidence type="ECO:0000313" key="2">
    <source>
        <dbReference type="EMBL" id="SDE62548.1"/>
    </source>
</evidence>
<dbReference type="STRING" id="521013.SAMN04488567_2144"/>
<dbReference type="Proteomes" id="UP000198922">
    <property type="component" value="Unassembled WGS sequence"/>
</dbReference>
<dbReference type="EMBL" id="FNAT01000003">
    <property type="protein sequence ID" value="SDE62548.1"/>
    <property type="molecule type" value="Genomic_DNA"/>
</dbReference>
<dbReference type="AlphaFoldDB" id="A0A1G7EFW0"/>
<feature type="signal peptide" evidence="1">
    <location>
        <begin position="1"/>
        <end position="16"/>
    </location>
</feature>
<name>A0A1G7EFW0_9RHOB</name>
<protein>
    <submittedName>
        <fullName evidence="2">Uncharacterized protein</fullName>
    </submittedName>
</protein>
<keyword evidence="1" id="KW-0732">Signal</keyword>